<dbReference type="SUPFAM" id="SSF52540">
    <property type="entry name" value="P-loop containing nucleoside triphosphate hydrolases"/>
    <property type="match status" value="2"/>
</dbReference>
<dbReference type="InterPro" id="IPR027417">
    <property type="entry name" value="P-loop_NTPase"/>
</dbReference>
<gene>
    <name evidence="6" type="ORF">DEO23_04315</name>
</gene>
<name>A0A2U2RPN3_9MICO</name>
<dbReference type="GO" id="GO:0004386">
    <property type="term" value="F:helicase activity"/>
    <property type="evidence" value="ECO:0007669"/>
    <property type="project" value="UniProtKB-KW"/>
</dbReference>
<dbReference type="GO" id="GO:0005524">
    <property type="term" value="F:ATP binding"/>
    <property type="evidence" value="ECO:0007669"/>
    <property type="project" value="InterPro"/>
</dbReference>
<sequence length="1117" mass="123757">MPGSDLLPHVPPTVITHHVGSRSAGRGLAYAREGRVQDLVWDPDSQSVSADVAGTERSSYRVTVGLGEYEEDAVSRRFMTPEPGGLWRPVRSRCTCPIGADCKHVAAVLYHLDDLGADEERRSPPSEWRSVLRPLLTESPSQEVPQPLAIRFDLEATPVGPGRSRFRRETATPELLRAGADVWLGLRPMTMGRKGTWIKGGLSWRTFEFRMAGRAYHTGHAEALTRMFASATAERSYASGSIEHLWLNSIGSPLIWQSLAYARDAGVEFLPGDGLASIDLVSGGGVEVDLRIPEGSTDLRVSPRITIEGQDAPTARPLGTAGVIALEELEEGTVRQGRAFSARIAPVGAPVPTALQRLFQRPEPLVVPAEDREDFLEDAYPRLRVVTSVTSSDGSVEMPAIDPATLHLSARYTDGDRLTLTWSWRYHDPARTLPMDQRQGVRRDTAHEDEVLARVRTLWPTAGSDAPENLSGPDTARFSEHVLDALGELPHVSTEIVGTRHAYRELDGAPQVRITQTQSPGKHDWFDLGFEVTIDGRQIPFPTLFTALAQGRSRIMLPDKTYFSLDNPAFDALRELIAEGEALAEWDPQQQSISRFQLGMWEDLEEIAESARASSEWEASVGALRDVGQVETPPLPRGLTADLRHYQREGFAWLSFLFDHSLGGVLADDMGLGKTVQTLALIARARESAPVVIDGADGSVAEVPPPFLVVAPSSVLPVWRAEAEKFTPGLDVRVVDRTSRARGGDLAEEIRGADLVVTSYTVLRIDDDEFARQRFQGLVLDEAQFVKNRRSRTHQAAKGISANFHLAITGTPMENSLDDLWSILELSAPGLLGSAIGFRQRYTLPIENGEHPERMDVLRSRLRPFMLRRTKEMVATELPEKQEQVLTVTLGAEHRALYDSVLQRERKKVLGLIEEDMDRNRFIVFRSLTLLRMMALDPSIVDAEAHGDVPSSKLEALFDRLDEVLGDGHRVLLFSQFTSHLRHVADELTMRGVAFSYLDGSTRDRDAAVREFREGENPVFLISLKAGGFGLTLTEADYVFLLDPWWNPAAENQAVDRAHRIGQERQVMVFRMVAEDTIEEKVLALQQRKAALFDALTDSGKAFRSGITADDIRELLS</sequence>
<keyword evidence="2" id="KW-0862">Zinc</keyword>
<accession>A0A2U2RPN3</accession>
<dbReference type="SMART" id="SM00490">
    <property type="entry name" value="HELICc"/>
    <property type="match status" value="1"/>
</dbReference>
<dbReference type="InterPro" id="IPR007527">
    <property type="entry name" value="Znf_SWIM"/>
</dbReference>
<keyword evidence="1" id="KW-0378">Hydrolase</keyword>
<evidence type="ECO:0000256" key="1">
    <source>
        <dbReference type="ARBA" id="ARBA00022801"/>
    </source>
</evidence>
<dbReference type="PROSITE" id="PS50966">
    <property type="entry name" value="ZF_SWIM"/>
    <property type="match status" value="1"/>
</dbReference>
<reference evidence="6 7" key="1">
    <citation type="submission" date="2018-05" db="EMBL/GenBank/DDBJ databases">
        <title>Brachybacterium sp. M1HQ-2T, whole genome shotgun sequence.</title>
        <authorList>
            <person name="Tuo L."/>
        </authorList>
    </citation>
    <scope>NUCLEOTIDE SEQUENCE [LARGE SCALE GENOMIC DNA]</scope>
    <source>
        <strain evidence="6 7">M1HQ-2</strain>
    </source>
</reference>
<dbReference type="RefSeq" id="WP_109274723.1">
    <property type="nucleotide sequence ID" value="NZ_QFKX01000001.1"/>
</dbReference>
<feature type="domain" description="SWIM-type" evidence="3">
    <location>
        <begin position="60"/>
        <end position="113"/>
    </location>
</feature>
<keyword evidence="2" id="KW-0479">Metal-binding</keyword>
<evidence type="ECO:0000259" key="3">
    <source>
        <dbReference type="PROSITE" id="PS50966"/>
    </source>
</evidence>
<evidence type="ECO:0000313" key="6">
    <source>
        <dbReference type="EMBL" id="PWH07838.1"/>
    </source>
</evidence>
<keyword evidence="7" id="KW-1185">Reference proteome</keyword>
<comment type="caution">
    <text evidence="6">The sequence shown here is derived from an EMBL/GenBank/DDBJ whole genome shotgun (WGS) entry which is preliminary data.</text>
</comment>
<dbReference type="PROSITE" id="PS51194">
    <property type="entry name" value="HELICASE_CTER"/>
    <property type="match status" value="1"/>
</dbReference>
<feature type="domain" description="Helicase C-terminal" evidence="5">
    <location>
        <begin position="953"/>
        <end position="1117"/>
    </location>
</feature>
<dbReference type="Proteomes" id="UP000245590">
    <property type="component" value="Unassembled WGS sequence"/>
</dbReference>
<dbReference type="GO" id="GO:0016787">
    <property type="term" value="F:hydrolase activity"/>
    <property type="evidence" value="ECO:0007669"/>
    <property type="project" value="UniProtKB-KW"/>
</dbReference>
<feature type="domain" description="Helicase ATP-binding" evidence="4">
    <location>
        <begin position="655"/>
        <end position="830"/>
    </location>
</feature>
<dbReference type="Pfam" id="PF00176">
    <property type="entry name" value="SNF2-rel_dom"/>
    <property type="match status" value="1"/>
</dbReference>
<keyword evidence="6" id="KW-0067">ATP-binding</keyword>
<dbReference type="InterPro" id="IPR000330">
    <property type="entry name" value="SNF2_N"/>
</dbReference>
<dbReference type="InterPro" id="IPR001650">
    <property type="entry name" value="Helicase_C-like"/>
</dbReference>
<evidence type="ECO:0000313" key="7">
    <source>
        <dbReference type="Proteomes" id="UP000245590"/>
    </source>
</evidence>
<dbReference type="PANTHER" id="PTHR10799">
    <property type="entry name" value="SNF2/RAD54 HELICASE FAMILY"/>
    <property type="match status" value="1"/>
</dbReference>
<keyword evidence="6" id="KW-0347">Helicase</keyword>
<dbReference type="Gene3D" id="3.40.50.10810">
    <property type="entry name" value="Tandem AAA-ATPase domain"/>
    <property type="match status" value="1"/>
</dbReference>
<dbReference type="GO" id="GO:0008270">
    <property type="term" value="F:zinc ion binding"/>
    <property type="evidence" value="ECO:0007669"/>
    <property type="project" value="UniProtKB-KW"/>
</dbReference>
<dbReference type="EMBL" id="QFKX01000001">
    <property type="protein sequence ID" value="PWH07838.1"/>
    <property type="molecule type" value="Genomic_DNA"/>
</dbReference>
<proteinExistence type="predicted"/>
<dbReference type="CDD" id="cd18793">
    <property type="entry name" value="SF2_C_SNF"/>
    <property type="match status" value="1"/>
</dbReference>
<dbReference type="Pfam" id="PF04434">
    <property type="entry name" value="SWIM"/>
    <property type="match status" value="1"/>
</dbReference>
<dbReference type="Gene3D" id="3.40.50.300">
    <property type="entry name" value="P-loop containing nucleotide triphosphate hydrolases"/>
    <property type="match status" value="1"/>
</dbReference>
<evidence type="ECO:0000256" key="2">
    <source>
        <dbReference type="PROSITE-ProRule" id="PRU00325"/>
    </source>
</evidence>
<keyword evidence="6" id="KW-0547">Nucleotide-binding</keyword>
<dbReference type="SMART" id="SM00487">
    <property type="entry name" value="DEXDc"/>
    <property type="match status" value="1"/>
</dbReference>
<evidence type="ECO:0000259" key="4">
    <source>
        <dbReference type="PROSITE" id="PS51192"/>
    </source>
</evidence>
<dbReference type="AlphaFoldDB" id="A0A2U2RPN3"/>
<dbReference type="Pfam" id="PF00271">
    <property type="entry name" value="Helicase_C"/>
    <property type="match status" value="1"/>
</dbReference>
<dbReference type="OrthoDB" id="9760715at2"/>
<dbReference type="InterPro" id="IPR049730">
    <property type="entry name" value="SNF2/RAD54-like_C"/>
</dbReference>
<organism evidence="6 7">
    <name type="scientific">Brachybacterium endophyticum</name>
    <dbReference type="NCBI Taxonomy" id="2182385"/>
    <lineage>
        <taxon>Bacteria</taxon>
        <taxon>Bacillati</taxon>
        <taxon>Actinomycetota</taxon>
        <taxon>Actinomycetes</taxon>
        <taxon>Micrococcales</taxon>
        <taxon>Dermabacteraceae</taxon>
        <taxon>Brachybacterium</taxon>
    </lineage>
</organism>
<protein>
    <submittedName>
        <fullName evidence="6">ATP-dependent helicase</fullName>
    </submittedName>
</protein>
<evidence type="ECO:0000259" key="5">
    <source>
        <dbReference type="PROSITE" id="PS51194"/>
    </source>
</evidence>
<dbReference type="InterPro" id="IPR038718">
    <property type="entry name" value="SNF2-like_sf"/>
</dbReference>
<keyword evidence="2" id="KW-0863">Zinc-finger</keyword>
<dbReference type="InterPro" id="IPR014001">
    <property type="entry name" value="Helicase_ATP-bd"/>
</dbReference>
<dbReference type="PROSITE" id="PS51192">
    <property type="entry name" value="HELICASE_ATP_BIND_1"/>
    <property type="match status" value="1"/>
</dbReference>